<dbReference type="CDD" id="cd00821">
    <property type="entry name" value="PH"/>
    <property type="match status" value="1"/>
</dbReference>
<dbReference type="GO" id="GO:0005769">
    <property type="term" value="C:early endosome"/>
    <property type="evidence" value="ECO:0000318"/>
    <property type="project" value="GO_Central"/>
</dbReference>
<dbReference type="VEuPathDB" id="TrichDB:TVAGG3_0562620"/>
<dbReference type="EMBL" id="DS113205">
    <property type="protein sequence ID" value="EAY19666.1"/>
    <property type="molecule type" value="Genomic_DNA"/>
</dbReference>
<dbReference type="GO" id="GO:0042147">
    <property type="term" value="P:retrograde transport, endosome to Golgi"/>
    <property type="evidence" value="ECO:0000318"/>
    <property type="project" value="GO_Central"/>
</dbReference>
<dbReference type="InParanoid" id="A2DIQ3"/>
<dbReference type="InterPro" id="IPR001849">
    <property type="entry name" value="PH_domain"/>
</dbReference>
<dbReference type="VEuPathDB" id="TrichDB:TVAG_432620"/>
<keyword evidence="3" id="KW-1185">Reference proteome</keyword>
<dbReference type="PROSITE" id="PS50003">
    <property type="entry name" value="PH_DOMAIN"/>
    <property type="match status" value="1"/>
</dbReference>
<sequence>MSGIIKKKGKLSMQGYKDREFTVNRQGIMKYGKPREQNKWKKVIKLEDISDVSPYNHNPRHGFTITKKDGRILYFVAQNDEEKWKWINGFRQALRVITKPNESNLENAIMDPMDYTFIPLLKLSKYSSTGIWRWRFFVVSKVFVVYYQDPTMAEELGAFPITAVVKIAFTTTKHGEKTLQVDVKTNEKRSYFFSHPDQSQLEIFNNLISPKDKAKLFGPKKSA</sequence>
<dbReference type="OrthoDB" id="10419410at2759"/>
<dbReference type="InterPro" id="IPR011993">
    <property type="entry name" value="PH-like_dom_sf"/>
</dbReference>
<dbReference type="SMR" id="A2DIQ3"/>
<protein>
    <submittedName>
        <fullName evidence="2">PH domain containing protein</fullName>
    </submittedName>
</protein>
<dbReference type="Pfam" id="PF00169">
    <property type="entry name" value="PH"/>
    <property type="match status" value="1"/>
</dbReference>
<dbReference type="GO" id="GO:0001881">
    <property type="term" value="P:receptor recycling"/>
    <property type="evidence" value="ECO:0000318"/>
    <property type="project" value="GO_Central"/>
</dbReference>
<reference evidence="2" key="1">
    <citation type="submission" date="2006-10" db="EMBL/GenBank/DDBJ databases">
        <authorList>
            <person name="Amadeo P."/>
            <person name="Zhao Q."/>
            <person name="Wortman J."/>
            <person name="Fraser-Liggett C."/>
            <person name="Carlton J."/>
        </authorList>
    </citation>
    <scope>NUCLEOTIDE SEQUENCE</scope>
    <source>
        <strain evidence="2">G3</strain>
    </source>
</reference>
<evidence type="ECO:0000313" key="2">
    <source>
        <dbReference type="EMBL" id="EAY19666.1"/>
    </source>
</evidence>
<dbReference type="Gene3D" id="2.30.29.30">
    <property type="entry name" value="Pleckstrin-homology domain (PH domain)/Phosphotyrosine-binding domain (PTB)"/>
    <property type="match status" value="2"/>
</dbReference>
<dbReference type="GO" id="GO:0007032">
    <property type="term" value="P:endosome organization"/>
    <property type="evidence" value="ECO:0000318"/>
    <property type="project" value="GO_Central"/>
</dbReference>
<dbReference type="RefSeq" id="XP_001580652.1">
    <property type="nucleotide sequence ID" value="XM_001580602.1"/>
</dbReference>
<name>A2DIQ3_TRIV3</name>
<gene>
    <name evidence="2" type="ORF">TVAG_432620</name>
</gene>
<dbReference type="KEGG" id="tva:5465188"/>
<organism evidence="2 3">
    <name type="scientific">Trichomonas vaginalis (strain ATCC PRA-98 / G3)</name>
    <dbReference type="NCBI Taxonomy" id="412133"/>
    <lineage>
        <taxon>Eukaryota</taxon>
        <taxon>Metamonada</taxon>
        <taxon>Parabasalia</taxon>
        <taxon>Trichomonadida</taxon>
        <taxon>Trichomonadidae</taxon>
        <taxon>Trichomonas</taxon>
    </lineage>
</organism>
<feature type="domain" description="PH" evidence="1">
    <location>
        <begin position="1"/>
        <end position="95"/>
    </location>
</feature>
<reference evidence="2" key="2">
    <citation type="journal article" date="2007" name="Science">
        <title>Draft genome sequence of the sexually transmitted pathogen Trichomonas vaginalis.</title>
        <authorList>
            <person name="Carlton J.M."/>
            <person name="Hirt R.P."/>
            <person name="Silva J.C."/>
            <person name="Delcher A.L."/>
            <person name="Schatz M."/>
            <person name="Zhao Q."/>
            <person name="Wortman J.R."/>
            <person name="Bidwell S.L."/>
            <person name="Alsmark U.C.M."/>
            <person name="Besteiro S."/>
            <person name="Sicheritz-Ponten T."/>
            <person name="Noel C.J."/>
            <person name="Dacks J.B."/>
            <person name="Foster P.G."/>
            <person name="Simillion C."/>
            <person name="Van de Peer Y."/>
            <person name="Miranda-Saavedra D."/>
            <person name="Barton G.J."/>
            <person name="Westrop G.D."/>
            <person name="Mueller S."/>
            <person name="Dessi D."/>
            <person name="Fiori P.L."/>
            <person name="Ren Q."/>
            <person name="Paulsen I."/>
            <person name="Zhang H."/>
            <person name="Bastida-Corcuera F.D."/>
            <person name="Simoes-Barbosa A."/>
            <person name="Brown M.T."/>
            <person name="Hayes R.D."/>
            <person name="Mukherjee M."/>
            <person name="Okumura C.Y."/>
            <person name="Schneider R."/>
            <person name="Smith A.J."/>
            <person name="Vanacova S."/>
            <person name="Villalvazo M."/>
            <person name="Haas B.J."/>
            <person name="Pertea M."/>
            <person name="Feldblyum T.V."/>
            <person name="Utterback T.R."/>
            <person name="Shu C.L."/>
            <person name="Osoegawa K."/>
            <person name="de Jong P.J."/>
            <person name="Hrdy I."/>
            <person name="Horvathova L."/>
            <person name="Zubacova Z."/>
            <person name="Dolezal P."/>
            <person name="Malik S.B."/>
            <person name="Logsdon J.M. Jr."/>
            <person name="Henze K."/>
            <person name="Gupta A."/>
            <person name="Wang C.C."/>
            <person name="Dunne R.L."/>
            <person name="Upcroft J.A."/>
            <person name="Upcroft P."/>
            <person name="White O."/>
            <person name="Salzberg S.L."/>
            <person name="Tang P."/>
            <person name="Chiu C.-H."/>
            <person name="Lee Y.-S."/>
            <person name="Embley T.M."/>
            <person name="Coombs G.H."/>
            <person name="Mottram J.C."/>
            <person name="Tachezy J."/>
            <person name="Fraser-Liggett C.M."/>
            <person name="Johnson P.J."/>
        </authorList>
    </citation>
    <scope>NUCLEOTIDE SEQUENCE [LARGE SCALE GENOMIC DNA]</scope>
    <source>
        <strain evidence="2">G3</strain>
    </source>
</reference>
<dbReference type="GO" id="GO:0005829">
    <property type="term" value="C:cytosol"/>
    <property type="evidence" value="ECO:0007669"/>
    <property type="project" value="GOC"/>
</dbReference>
<dbReference type="SUPFAM" id="SSF50729">
    <property type="entry name" value="PH domain-like"/>
    <property type="match status" value="2"/>
</dbReference>
<dbReference type="GO" id="GO:0005802">
    <property type="term" value="C:trans-Golgi network"/>
    <property type="evidence" value="ECO:0000318"/>
    <property type="project" value="GO_Central"/>
</dbReference>
<evidence type="ECO:0000313" key="3">
    <source>
        <dbReference type="Proteomes" id="UP000001542"/>
    </source>
</evidence>
<dbReference type="SMART" id="SM00233">
    <property type="entry name" value="PH"/>
    <property type="match status" value="1"/>
</dbReference>
<dbReference type="GO" id="GO:0055037">
    <property type="term" value="C:recycling endosome"/>
    <property type="evidence" value="ECO:0000318"/>
    <property type="project" value="GO_Central"/>
</dbReference>
<evidence type="ECO:0000259" key="1">
    <source>
        <dbReference type="PROSITE" id="PS50003"/>
    </source>
</evidence>
<proteinExistence type="predicted"/>
<accession>A2DIQ3</accession>
<dbReference type="Proteomes" id="UP000001542">
    <property type="component" value="Unassembled WGS sequence"/>
</dbReference>
<dbReference type="AlphaFoldDB" id="A2DIQ3"/>